<gene>
    <name evidence="2" type="ORF">DNHGIG_25230</name>
</gene>
<evidence type="ECO:0000313" key="2">
    <source>
        <dbReference type="EMBL" id="GIM46974.1"/>
    </source>
</evidence>
<organism evidence="2 3">
    <name type="scientific">Collibacillus ludicampi</name>
    <dbReference type="NCBI Taxonomy" id="2771369"/>
    <lineage>
        <taxon>Bacteria</taxon>
        <taxon>Bacillati</taxon>
        <taxon>Bacillota</taxon>
        <taxon>Bacilli</taxon>
        <taxon>Bacillales</taxon>
        <taxon>Alicyclobacillaceae</taxon>
        <taxon>Collibacillus</taxon>
    </lineage>
</organism>
<evidence type="ECO:0000259" key="1">
    <source>
        <dbReference type="Pfam" id="PF12671"/>
    </source>
</evidence>
<proteinExistence type="predicted"/>
<reference evidence="2" key="1">
    <citation type="journal article" date="2023" name="Int. J. Syst. Evol. Microbiol.">
        <title>Collibacillus ludicampi gen. nov., sp. nov., a new soil bacterium of the family Alicyclobacillaceae.</title>
        <authorList>
            <person name="Jojima T."/>
            <person name="Ioku Y."/>
            <person name="Fukuta Y."/>
            <person name="Shirasaka N."/>
            <person name="Matsumura Y."/>
            <person name="Mori M."/>
        </authorList>
    </citation>
    <scope>NUCLEOTIDE SEQUENCE</scope>
    <source>
        <strain evidence="2">TP075</strain>
    </source>
</reference>
<dbReference type="PANTHER" id="PTHR40032:SF1">
    <property type="entry name" value="EXPORTED PROTEIN"/>
    <property type="match status" value="1"/>
</dbReference>
<accession>A0AAV4LHI3</accession>
<name>A0AAV4LHI3_9BACL</name>
<dbReference type="Pfam" id="PF12671">
    <property type="entry name" value="Amidase_6"/>
    <property type="match status" value="1"/>
</dbReference>
<evidence type="ECO:0000313" key="3">
    <source>
        <dbReference type="Proteomes" id="UP001057291"/>
    </source>
</evidence>
<dbReference type="InterPro" id="IPR024301">
    <property type="entry name" value="Amidase_6"/>
</dbReference>
<dbReference type="AlphaFoldDB" id="A0AAV4LHI3"/>
<dbReference type="PANTHER" id="PTHR40032">
    <property type="entry name" value="EXPORTED PROTEIN-RELATED"/>
    <property type="match status" value="1"/>
</dbReference>
<sequence>MEERWRTLVKAFFAARNRAWITGDVEELLSFSLDGHVRQRIIKDIQLLGRAAEQRGCTYRGSKTRLEILRAHCKDHECTLDLREHKLWFYQQAGEIESTARSQNIRLHLINEDIWKIHDVQIEFENKQTTGSLIATDGPSLLYETNEYRGTYDRLRAFKYAELWWNGFNPGYLKFQVDCTNYVSQVIAAGGFPMEFHARRDRGWWYRHKGGTHDTWSFSWAVANALRLYLEHSRRTQRVEHPSQLKIGDVICYDWDGDGRWQHNTVVVDFDNQGMPLVNAHTVASHRRYWDYQDSYAYTERTQYRFYHILDTF</sequence>
<protein>
    <recommendedName>
        <fullName evidence="1">Putative amidase domain-containing protein</fullName>
    </recommendedName>
</protein>
<dbReference type="RefSeq" id="WP_282200006.1">
    <property type="nucleotide sequence ID" value="NZ_BOQE01000001.1"/>
</dbReference>
<keyword evidence="3" id="KW-1185">Reference proteome</keyword>
<dbReference type="Proteomes" id="UP001057291">
    <property type="component" value="Unassembled WGS sequence"/>
</dbReference>
<feature type="domain" description="Putative amidase" evidence="1">
    <location>
        <begin position="152"/>
        <end position="306"/>
    </location>
</feature>
<comment type="caution">
    <text evidence="2">The sequence shown here is derived from an EMBL/GenBank/DDBJ whole genome shotgun (WGS) entry which is preliminary data.</text>
</comment>
<dbReference type="EMBL" id="BOQE01000001">
    <property type="protein sequence ID" value="GIM46974.1"/>
    <property type="molecule type" value="Genomic_DNA"/>
</dbReference>